<proteinExistence type="predicted"/>
<dbReference type="HOGENOM" id="CLU_036691_1_0_3"/>
<accession>B0C6N8</accession>
<keyword evidence="4" id="KW-1185">Reference proteome</keyword>
<dbReference type="InterPro" id="IPR011990">
    <property type="entry name" value="TPR-like_helical_dom_sf"/>
</dbReference>
<dbReference type="EMBL" id="CP000828">
    <property type="protein sequence ID" value="ABW27594.1"/>
    <property type="molecule type" value="Genomic_DNA"/>
</dbReference>
<name>B0C6N8_ACAM1</name>
<organism evidence="3 4">
    <name type="scientific">Acaryochloris marina (strain MBIC 11017)</name>
    <dbReference type="NCBI Taxonomy" id="329726"/>
    <lineage>
        <taxon>Bacteria</taxon>
        <taxon>Bacillati</taxon>
        <taxon>Cyanobacteriota</taxon>
        <taxon>Cyanophyceae</taxon>
        <taxon>Acaryochloridales</taxon>
        <taxon>Acaryochloridaceae</taxon>
        <taxon>Acaryochloris</taxon>
    </lineage>
</organism>
<reference evidence="3 4" key="1">
    <citation type="journal article" date="2008" name="Proc. Natl. Acad. Sci. U.S.A.">
        <title>Niche adaptation and genome expansion in the chlorophyll d-producing cyanobacterium Acaryochloris marina.</title>
        <authorList>
            <person name="Swingley W.D."/>
            <person name="Chen M."/>
            <person name="Cheung P.C."/>
            <person name="Conrad A.L."/>
            <person name="Dejesa L.C."/>
            <person name="Hao J."/>
            <person name="Honchak B.M."/>
            <person name="Karbach L.E."/>
            <person name="Kurdoglu A."/>
            <person name="Lahiri S."/>
            <person name="Mastrian S.D."/>
            <person name="Miyashita H."/>
            <person name="Page L."/>
            <person name="Ramakrishna P."/>
            <person name="Satoh S."/>
            <person name="Sattley W.M."/>
            <person name="Shimada Y."/>
            <person name="Taylor H.L."/>
            <person name="Tomo T."/>
            <person name="Tsuchiya T."/>
            <person name="Wang Z.T."/>
            <person name="Raymond J."/>
            <person name="Mimuro M."/>
            <person name="Blankenship R.E."/>
            <person name="Touchman J.W."/>
        </authorList>
    </citation>
    <scope>NUCLEOTIDE SEQUENCE [LARGE SCALE GENOMIC DNA]</scope>
    <source>
        <strain evidence="4">MBIC 11017</strain>
    </source>
</reference>
<feature type="transmembrane region" description="Helical" evidence="2">
    <location>
        <begin position="200"/>
        <end position="219"/>
    </location>
</feature>
<dbReference type="KEGG" id="amr:AM1_2586"/>
<dbReference type="Pfam" id="PF13414">
    <property type="entry name" value="TPR_11"/>
    <property type="match status" value="1"/>
</dbReference>
<dbReference type="SUPFAM" id="SSF48452">
    <property type="entry name" value="TPR-like"/>
    <property type="match status" value="1"/>
</dbReference>
<gene>
    <name evidence="3" type="ordered locus">AM1_2586</name>
</gene>
<dbReference type="Proteomes" id="UP000000268">
    <property type="component" value="Chromosome"/>
</dbReference>
<dbReference type="AlphaFoldDB" id="B0C6N8"/>
<feature type="repeat" description="TPR" evidence="1">
    <location>
        <begin position="223"/>
        <end position="256"/>
    </location>
</feature>
<dbReference type="InterPro" id="IPR019734">
    <property type="entry name" value="TPR_rpt"/>
</dbReference>
<feature type="transmembrane region" description="Helical" evidence="2">
    <location>
        <begin position="123"/>
        <end position="140"/>
    </location>
</feature>
<keyword evidence="2" id="KW-0812">Transmembrane</keyword>
<keyword evidence="1" id="KW-0802">TPR repeat</keyword>
<dbReference type="Gene3D" id="1.25.40.10">
    <property type="entry name" value="Tetratricopeptide repeat domain"/>
    <property type="match status" value="2"/>
</dbReference>
<feature type="transmembrane region" description="Helical" evidence="2">
    <location>
        <begin position="160"/>
        <end position="179"/>
    </location>
</feature>
<evidence type="ECO:0000256" key="1">
    <source>
        <dbReference type="PROSITE-ProRule" id="PRU00339"/>
    </source>
</evidence>
<evidence type="ECO:0000313" key="3">
    <source>
        <dbReference type="EMBL" id="ABW27594.1"/>
    </source>
</evidence>
<protein>
    <submittedName>
        <fullName evidence="3">TPR domain protein</fullName>
    </submittedName>
</protein>
<dbReference type="PROSITE" id="PS50005">
    <property type="entry name" value="TPR"/>
    <property type="match status" value="1"/>
</dbReference>
<keyword evidence="2" id="KW-0472">Membrane</keyword>
<evidence type="ECO:0000313" key="4">
    <source>
        <dbReference type="Proteomes" id="UP000000268"/>
    </source>
</evidence>
<dbReference type="RefSeq" id="WP_012163051.1">
    <property type="nucleotide sequence ID" value="NC_009925.1"/>
</dbReference>
<dbReference type="OrthoDB" id="530353at2"/>
<dbReference type="SMART" id="SM00028">
    <property type="entry name" value="TPR"/>
    <property type="match status" value="4"/>
</dbReference>
<keyword evidence="2" id="KW-1133">Transmembrane helix</keyword>
<sequence>MHTHSLTVDEPAQSPEFNKLLNQYRVSLQIFDRPKGKFKPEEILNLLTCRDQIQALMTERSLLSSQQLLRLADLDCYLKKYEVLIATHLDLEAWQQLVNPPHTSWWWFLRAPEPRHWWNEYDWLFNAGTLVILTISASLITDTATRLFSGGIDLGSTLMISGQSLLALLAGGGALTQAGRQAYERLLCRIRINKRYWQEASFTFALILVLSLAGIHSALPGFAETANQNGEAHYQNGKLDSARKDFKRAIALKQDFPKAHFNLALVHEDLQQLEKAKAQYQLVVTQKDLVNCNAANADHCDDLMIWLQAHNNLAELDIVDEEYGKAAPLLQAGLRKLEQQGNKETPEGKQLKYSLLKNLGWARLKQKFFSKAEHHLQQAAQMEPNAPDPFCMLAKVSEAKNEQQKALPDWKKCLTKAQQNPIVLETQPEVNQWVAEAQERLSTARDATQENAKA</sequence>
<dbReference type="eggNOG" id="COG0457">
    <property type="taxonomic scope" value="Bacteria"/>
</dbReference>
<evidence type="ECO:0000256" key="2">
    <source>
        <dbReference type="SAM" id="Phobius"/>
    </source>
</evidence>